<dbReference type="Gene3D" id="1.10.230.10">
    <property type="entry name" value="Cytochrome P450-Terp, domain 2"/>
    <property type="match status" value="1"/>
</dbReference>
<dbReference type="AlphaFoldDB" id="A0A4Q7NNE5"/>
<dbReference type="PANTHER" id="PTHR11739">
    <property type="entry name" value="CITRATE SYNTHASE"/>
    <property type="match status" value="1"/>
</dbReference>
<dbReference type="InterPro" id="IPR016142">
    <property type="entry name" value="Citrate_synth-like_lrg_a-sub"/>
</dbReference>
<dbReference type="OrthoDB" id="3284791at2"/>
<evidence type="ECO:0000313" key="5">
    <source>
        <dbReference type="EMBL" id="RZS86745.1"/>
    </source>
</evidence>
<comment type="caution">
    <text evidence="5">The sequence shown here is derived from an EMBL/GenBank/DDBJ whole genome shotgun (WGS) entry which is preliminary data.</text>
</comment>
<dbReference type="PANTHER" id="PTHR11739:SF4">
    <property type="entry name" value="CITRATE SYNTHASE, PEROXISOMAL"/>
    <property type="match status" value="1"/>
</dbReference>
<reference evidence="5 6" key="1">
    <citation type="submission" date="2019-02" db="EMBL/GenBank/DDBJ databases">
        <title>Genomic Encyclopedia of Type Strains, Phase IV (KMG-IV): sequencing the most valuable type-strain genomes for metagenomic binning, comparative biology and taxonomic classification.</title>
        <authorList>
            <person name="Goeker M."/>
        </authorList>
    </citation>
    <scope>NUCLEOTIDE SEQUENCE [LARGE SCALE GENOMIC DNA]</scope>
    <source>
        <strain evidence="5 6">K24</strain>
    </source>
</reference>
<protein>
    <recommendedName>
        <fullName evidence="3">citrate synthase (unknown stereospecificity)</fullName>
        <ecNumber evidence="3">2.3.3.16</ecNumber>
    </recommendedName>
</protein>
<dbReference type="EC" id="2.3.3.16" evidence="3"/>
<dbReference type="GO" id="GO:0005829">
    <property type="term" value="C:cytosol"/>
    <property type="evidence" value="ECO:0007669"/>
    <property type="project" value="TreeGrafter"/>
</dbReference>
<dbReference type="Pfam" id="PF00285">
    <property type="entry name" value="Citrate_synt"/>
    <property type="match status" value="1"/>
</dbReference>
<comment type="similarity">
    <text evidence="2">Belongs to the citrate synthase family.</text>
</comment>
<dbReference type="CDD" id="cd06100">
    <property type="entry name" value="CCL_ACL-C"/>
    <property type="match status" value="1"/>
</dbReference>
<keyword evidence="4" id="KW-0808">Transferase</keyword>
<accession>A0A4Q7NNE5</accession>
<keyword evidence="6" id="KW-1185">Reference proteome</keyword>
<dbReference type="GO" id="GO:0005975">
    <property type="term" value="P:carbohydrate metabolic process"/>
    <property type="evidence" value="ECO:0007669"/>
    <property type="project" value="TreeGrafter"/>
</dbReference>
<sequence length="266" mass="28254">MSRNRRPIRSGMGRSTPERIFVQGLDLARDIIGTLNFGDMAYLELTGRLPDARQSRVFNAILVTLVEHGMTPMAIVARLTYLGAPESLQSAVAAGLCGMGTTFAGTAEGAARMLESAWAATPEGSPEELARGVVADFRNRRQSVPGIGHNLHKPVDPRTGRLFQVAAEEGYSGRYVDLMRAIGQEAEAVYGKSLPVNATGAIGALCCELGISWRAARGIAVMGRAVGLVGHLVEEQAHPVAAEIWLRTEEEAGEHDTPPAGGRQGG</sequence>
<dbReference type="GO" id="GO:0006099">
    <property type="term" value="P:tricarboxylic acid cycle"/>
    <property type="evidence" value="ECO:0007669"/>
    <property type="project" value="UniProtKB-UniPathway"/>
</dbReference>
<dbReference type="InterPro" id="IPR036969">
    <property type="entry name" value="Citrate_synthase_sf"/>
</dbReference>
<comment type="pathway">
    <text evidence="1">Carbohydrate metabolism; tricarboxylic acid cycle; isocitrate from oxaloacetate: step 1/2.</text>
</comment>
<gene>
    <name evidence="5" type="ORF">EV675_2794</name>
</gene>
<proteinExistence type="inferred from homology"/>
<dbReference type="InterPro" id="IPR002020">
    <property type="entry name" value="Citrate_synthase"/>
</dbReference>
<dbReference type="SUPFAM" id="SSF48256">
    <property type="entry name" value="Citrate synthase"/>
    <property type="match status" value="1"/>
</dbReference>
<dbReference type="UniPathway" id="UPA00223">
    <property type="reaction ID" value="UER00717"/>
</dbReference>
<dbReference type="GO" id="GO:0036440">
    <property type="term" value="F:citrate synthase activity"/>
    <property type="evidence" value="ECO:0007669"/>
    <property type="project" value="UniProtKB-EC"/>
</dbReference>
<evidence type="ECO:0000256" key="1">
    <source>
        <dbReference type="ARBA" id="ARBA00004751"/>
    </source>
</evidence>
<dbReference type="NCBIfam" id="NF004868">
    <property type="entry name" value="PRK06224.1-5"/>
    <property type="match status" value="1"/>
</dbReference>
<evidence type="ECO:0000313" key="6">
    <source>
        <dbReference type="Proteomes" id="UP000292445"/>
    </source>
</evidence>
<name>A0A4Q7NNE5_9BURK</name>
<evidence type="ECO:0000256" key="3">
    <source>
        <dbReference type="ARBA" id="ARBA00012972"/>
    </source>
</evidence>
<evidence type="ECO:0000256" key="2">
    <source>
        <dbReference type="ARBA" id="ARBA00010566"/>
    </source>
</evidence>
<dbReference type="RefSeq" id="WP_130357809.1">
    <property type="nucleotide sequence ID" value="NZ_SGXC01000001.1"/>
</dbReference>
<organism evidence="5 6">
    <name type="scientific">Pigmentiphaga kullae</name>
    <dbReference type="NCBI Taxonomy" id="151784"/>
    <lineage>
        <taxon>Bacteria</taxon>
        <taxon>Pseudomonadati</taxon>
        <taxon>Pseudomonadota</taxon>
        <taxon>Betaproteobacteria</taxon>
        <taxon>Burkholderiales</taxon>
        <taxon>Alcaligenaceae</taxon>
        <taxon>Pigmentiphaga</taxon>
    </lineage>
</organism>
<dbReference type="EMBL" id="SGXC01000001">
    <property type="protein sequence ID" value="RZS86745.1"/>
    <property type="molecule type" value="Genomic_DNA"/>
</dbReference>
<dbReference type="InterPro" id="IPR016143">
    <property type="entry name" value="Citrate_synth-like_sm_a-sub"/>
</dbReference>
<dbReference type="Proteomes" id="UP000292445">
    <property type="component" value="Unassembled WGS sequence"/>
</dbReference>
<dbReference type="Gene3D" id="1.10.580.10">
    <property type="entry name" value="Citrate Synthase, domain 1"/>
    <property type="match status" value="1"/>
</dbReference>
<evidence type="ECO:0000256" key="4">
    <source>
        <dbReference type="ARBA" id="ARBA00022679"/>
    </source>
</evidence>